<dbReference type="PRINTS" id="PR00344">
    <property type="entry name" value="BCTRLSENSOR"/>
</dbReference>
<dbReference type="InterPro" id="IPR036097">
    <property type="entry name" value="HisK_dim/P_sf"/>
</dbReference>
<feature type="region of interest" description="Disordered" evidence="15">
    <location>
        <begin position="98"/>
        <end position="130"/>
    </location>
</feature>
<sequence length="484" mass="51035">MKRVVRLLPRGIAGQVGVLMAVAVLATALVGGLAGYRFGARPAGTDNPIIRIGGFMTVIRLLIAEPDPDAVAVVIATANKTFPGFDFELIDSAALPLPPPADARRASTPEPPPPGAAGAPGEPGPPGFPNPIFGPDLGEFLRRDLGVERVIVEMSTQGKPGRIIIPIAGNRAVRATFPASPAPFGNFGPFRGPDAGRIVSILLLGVLATVLLSLWAAFWLTRPLRELAEATERFEPDRPHEPITESGPAEVRKAARALNLLRDRVSHLIAQHARTLAAVGHDLRTPITRLRLKVEFVEDPSLKRALEGDLDRMSAMVEGALNYLRAGHSGAERQRVDLAALVQTVADSVAETGGDVVCELTSGRAPIVADVSSLERAFSNLIENALRYGNRCEVGMTLAPGEARVTVDDDGPGIAEAQRERMMEPFVRGDEARPAGASEGFGLGLSIASAVIADHGGRIAFEDLIPQGLRVVVSLPLATPDAAG</sequence>
<dbReference type="STRING" id="665126.ABB55_10800"/>
<evidence type="ECO:0000256" key="7">
    <source>
        <dbReference type="ARBA" id="ARBA00022679"/>
    </source>
</evidence>
<evidence type="ECO:0000259" key="17">
    <source>
        <dbReference type="PROSITE" id="PS50109"/>
    </source>
</evidence>
<dbReference type="InterPro" id="IPR004358">
    <property type="entry name" value="Sig_transdc_His_kin-like_C"/>
</dbReference>
<keyword evidence="13" id="KW-0902">Two-component regulatory system</keyword>
<dbReference type="PANTHER" id="PTHR44936:SF5">
    <property type="entry name" value="SENSOR HISTIDINE KINASE ENVZ"/>
    <property type="match status" value="1"/>
</dbReference>
<evidence type="ECO:0000256" key="12">
    <source>
        <dbReference type="ARBA" id="ARBA00022989"/>
    </source>
</evidence>
<evidence type="ECO:0000256" key="9">
    <source>
        <dbReference type="ARBA" id="ARBA00022741"/>
    </source>
</evidence>
<protein>
    <recommendedName>
        <fullName evidence="3">histidine kinase</fullName>
        <ecNumber evidence="3">2.7.13.3</ecNumber>
    </recommendedName>
</protein>
<evidence type="ECO:0000256" key="10">
    <source>
        <dbReference type="ARBA" id="ARBA00022777"/>
    </source>
</evidence>
<keyword evidence="12 16" id="KW-1133">Transmembrane helix</keyword>
<evidence type="ECO:0000313" key="19">
    <source>
        <dbReference type="EMBL" id="KPL52654.1"/>
    </source>
</evidence>
<reference evidence="19 20" key="1">
    <citation type="submission" date="2015-09" db="EMBL/GenBank/DDBJ databases">
        <authorList>
            <person name="Jackson K.R."/>
            <person name="Lunt B.L."/>
            <person name="Fisher J.N.B."/>
            <person name="Gardner A.V."/>
            <person name="Bailey M.E."/>
            <person name="Deus L.M."/>
            <person name="Earl A.S."/>
            <person name="Gibby P.D."/>
            <person name="Hartmann K.A."/>
            <person name="Liu J.E."/>
            <person name="Manci A.M."/>
            <person name="Nielsen D.A."/>
            <person name="Solomon M.B."/>
            <person name="Breakwell D.P."/>
            <person name="Burnett S.H."/>
            <person name="Grose J.H."/>
        </authorList>
    </citation>
    <scope>NUCLEOTIDE SEQUENCE [LARGE SCALE GENOMIC DNA]</scope>
    <source>
        <strain evidence="19 20">16</strain>
    </source>
</reference>
<dbReference type="InterPro" id="IPR003660">
    <property type="entry name" value="HAMP_dom"/>
</dbReference>
<keyword evidence="7" id="KW-0808">Transferase</keyword>
<dbReference type="SUPFAM" id="SSF55874">
    <property type="entry name" value="ATPase domain of HSP90 chaperone/DNA topoisomerase II/histidine kinase"/>
    <property type="match status" value="1"/>
</dbReference>
<feature type="transmembrane region" description="Helical" evidence="16">
    <location>
        <begin position="198"/>
        <end position="220"/>
    </location>
</feature>
<dbReference type="Gene3D" id="3.30.565.10">
    <property type="entry name" value="Histidine kinase-like ATPase, C-terminal domain"/>
    <property type="match status" value="1"/>
</dbReference>
<evidence type="ECO:0000256" key="15">
    <source>
        <dbReference type="SAM" id="MobiDB-lite"/>
    </source>
</evidence>
<keyword evidence="9" id="KW-0547">Nucleotide-binding</keyword>
<reference evidence="19 20" key="2">
    <citation type="submission" date="2015-10" db="EMBL/GenBank/DDBJ databases">
        <title>Draft Genome Sequence of Prosthecomicrobium hirschii ATCC 27832.</title>
        <authorList>
            <person name="Daniel J."/>
            <person name="Givan S.A."/>
            <person name="Brun Y.V."/>
            <person name="Brown P.J."/>
        </authorList>
    </citation>
    <scope>NUCLEOTIDE SEQUENCE [LARGE SCALE GENOMIC DNA]</scope>
    <source>
        <strain evidence="19 20">16</strain>
    </source>
</reference>
<keyword evidence="11" id="KW-0067">ATP-binding</keyword>
<dbReference type="SMART" id="SM00388">
    <property type="entry name" value="HisKA"/>
    <property type="match status" value="1"/>
</dbReference>
<dbReference type="PROSITE" id="PS50885">
    <property type="entry name" value="HAMP"/>
    <property type="match status" value="1"/>
</dbReference>
<dbReference type="AlphaFoldDB" id="A0A0P6W0R0"/>
<dbReference type="InterPro" id="IPR003594">
    <property type="entry name" value="HATPase_dom"/>
</dbReference>
<dbReference type="InterPro" id="IPR005467">
    <property type="entry name" value="His_kinase_dom"/>
</dbReference>
<dbReference type="Gene3D" id="1.10.287.130">
    <property type="match status" value="1"/>
</dbReference>
<dbReference type="EC" id="2.7.13.3" evidence="3"/>
<dbReference type="GO" id="GO:0005524">
    <property type="term" value="F:ATP binding"/>
    <property type="evidence" value="ECO:0007669"/>
    <property type="project" value="UniProtKB-KW"/>
</dbReference>
<organism evidence="19 20">
    <name type="scientific">Prosthecodimorpha hirschii</name>
    <dbReference type="NCBI Taxonomy" id="665126"/>
    <lineage>
        <taxon>Bacteria</taxon>
        <taxon>Pseudomonadati</taxon>
        <taxon>Pseudomonadota</taxon>
        <taxon>Alphaproteobacteria</taxon>
        <taxon>Hyphomicrobiales</taxon>
        <taxon>Ancalomicrobiaceae</taxon>
        <taxon>Prosthecodimorpha</taxon>
    </lineage>
</organism>
<keyword evidence="10" id="KW-0418">Kinase</keyword>
<dbReference type="PANTHER" id="PTHR44936">
    <property type="entry name" value="SENSOR PROTEIN CREC"/>
    <property type="match status" value="1"/>
</dbReference>
<dbReference type="SUPFAM" id="SSF47384">
    <property type="entry name" value="Homodimeric domain of signal transducing histidine kinase"/>
    <property type="match status" value="1"/>
</dbReference>
<gene>
    <name evidence="19" type="ORF">ABB55_10800</name>
</gene>
<dbReference type="Pfam" id="PF00672">
    <property type="entry name" value="HAMP"/>
    <property type="match status" value="1"/>
</dbReference>
<keyword evidence="4" id="KW-1003">Cell membrane</keyword>
<evidence type="ECO:0000256" key="1">
    <source>
        <dbReference type="ARBA" id="ARBA00000085"/>
    </source>
</evidence>
<dbReference type="GO" id="GO:0000155">
    <property type="term" value="F:phosphorelay sensor kinase activity"/>
    <property type="evidence" value="ECO:0007669"/>
    <property type="project" value="InterPro"/>
</dbReference>
<dbReference type="SMART" id="SM00387">
    <property type="entry name" value="HATPase_c"/>
    <property type="match status" value="1"/>
</dbReference>
<feature type="domain" description="Histidine kinase" evidence="17">
    <location>
        <begin position="278"/>
        <end position="479"/>
    </location>
</feature>
<dbReference type="Pfam" id="PF02518">
    <property type="entry name" value="HATPase_c"/>
    <property type="match status" value="1"/>
</dbReference>
<evidence type="ECO:0000256" key="8">
    <source>
        <dbReference type="ARBA" id="ARBA00022692"/>
    </source>
</evidence>
<dbReference type="GO" id="GO:0005886">
    <property type="term" value="C:plasma membrane"/>
    <property type="evidence" value="ECO:0007669"/>
    <property type="project" value="UniProtKB-SubCell"/>
</dbReference>
<evidence type="ECO:0000313" key="20">
    <source>
        <dbReference type="Proteomes" id="UP000048984"/>
    </source>
</evidence>
<keyword evidence="5" id="KW-0997">Cell inner membrane</keyword>
<evidence type="ECO:0000256" key="6">
    <source>
        <dbReference type="ARBA" id="ARBA00022553"/>
    </source>
</evidence>
<dbReference type="InterPro" id="IPR003661">
    <property type="entry name" value="HisK_dim/P_dom"/>
</dbReference>
<keyword evidence="6" id="KW-0597">Phosphoprotein</keyword>
<dbReference type="RefSeq" id="WP_054358817.1">
    <property type="nucleotide sequence ID" value="NZ_LJYW01000001.1"/>
</dbReference>
<evidence type="ECO:0000256" key="13">
    <source>
        <dbReference type="ARBA" id="ARBA00023012"/>
    </source>
</evidence>
<dbReference type="Proteomes" id="UP000048984">
    <property type="component" value="Unassembled WGS sequence"/>
</dbReference>
<dbReference type="InterPro" id="IPR050980">
    <property type="entry name" value="2C_sensor_his_kinase"/>
</dbReference>
<dbReference type="PROSITE" id="PS50109">
    <property type="entry name" value="HIS_KIN"/>
    <property type="match status" value="1"/>
</dbReference>
<dbReference type="EMBL" id="LJYW01000001">
    <property type="protein sequence ID" value="KPL52654.1"/>
    <property type="molecule type" value="Genomic_DNA"/>
</dbReference>
<comment type="catalytic activity">
    <reaction evidence="1">
        <text>ATP + protein L-histidine = ADP + protein N-phospho-L-histidine.</text>
        <dbReference type="EC" id="2.7.13.3"/>
    </reaction>
</comment>
<evidence type="ECO:0000256" key="5">
    <source>
        <dbReference type="ARBA" id="ARBA00022519"/>
    </source>
</evidence>
<feature type="transmembrane region" description="Helical" evidence="16">
    <location>
        <begin position="12"/>
        <end position="36"/>
    </location>
</feature>
<dbReference type="CDD" id="cd06225">
    <property type="entry name" value="HAMP"/>
    <property type="match status" value="1"/>
</dbReference>
<accession>A0A0P6W0R0</accession>
<comment type="subcellular location">
    <subcellularLocation>
        <location evidence="2">Cell inner membrane</location>
        <topology evidence="2">Multi-pass membrane protein</topology>
    </subcellularLocation>
</comment>
<evidence type="ECO:0000256" key="2">
    <source>
        <dbReference type="ARBA" id="ARBA00004429"/>
    </source>
</evidence>
<proteinExistence type="predicted"/>
<feature type="domain" description="HAMP" evidence="18">
    <location>
        <begin position="218"/>
        <end position="270"/>
    </location>
</feature>
<evidence type="ECO:0000256" key="11">
    <source>
        <dbReference type="ARBA" id="ARBA00022840"/>
    </source>
</evidence>
<evidence type="ECO:0000256" key="14">
    <source>
        <dbReference type="ARBA" id="ARBA00023136"/>
    </source>
</evidence>
<dbReference type="SMART" id="SM00304">
    <property type="entry name" value="HAMP"/>
    <property type="match status" value="1"/>
</dbReference>
<name>A0A0P6W0R0_9HYPH</name>
<evidence type="ECO:0000256" key="4">
    <source>
        <dbReference type="ARBA" id="ARBA00022475"/>
    </source>
</evidence>
<comment type="caution">
    <text evidence="19">The sequence shown here is derived from an EMBL/GenBank/DDBJ whole genome shotgun (WGS) entry which is preliminary data.</text>
</comment>
<keyword evidence="8 16" id="KW-0812">Transmembrane</keyword>
<keyword evidence="20" id="KW-1185">Reference proteome</keyword>
<evidence type="ECO:0000259" key="18">
    <source>
        <dbReference type="PROSITE" id="PS50885"/>
    </source>
</evidence>
<evidence type="ECO:0000256" key="16">
    <source>
        <dbReference type="SAM" id="Phobius"/>
    </source>
</evidence>
<dbReference type="CDD" id="cd00082">
    <property type="entry name" value="HisKA"/>
    <property type="match status" value="1"/>
</dbReference>
<keyword evidence="14 16" id="KW-0472">Membrane</keyword>
<evidence type="ECO:0000256" key="3">
    <source>
        <dbReference type="ARBA" id="ARBA00012438"/>
    </source>
</evidence>
<dbReference type="InterPro" id="IPR036890">
    <property type="entry name" value="HATPase_C_sf"/>
</dbReference>